<accession>A0A1I7ZMV6</accession>
<dbReference type="AlphaFoldDB" id="A0A1I7ZMV6"/>
<organism evidence="1 2">
    <name type="scientific">Steinernema glaseri</name>
    <dbReference type="NCBI Taxonomy" id="37863"/>
    <lineage>
        <taxon>Eukaryota</taxon>
        <taxon>Metazoa</taxon>
        <taxon>Ecdysozoa</taxon>
        <taxon>Nematoda</taxon>
        <taxon>Chromadorea</taxon>
        <taxon>Rhabditida</taxon>
        <taxon>Tylenchina</taxon>
        <taxon>Panagrolaimomorpha</taxon>
        <taxon>Strongyloidoidea</taxon>
        <taxon>Steinernematidae</taxon>
        <taxon>Steinernema</taxon>
    </lineage>
</organism>
<name>A0A1I7ZMV6_9BILA</name>
<dbReference type="Proteomes" id="UP000095287">
    <property type="component" value="Unplaced"/>
</dbReference>
<evidence type="ECO:0000313" key="2">
    <source>
        <dbReference type="WBParaSite" id="L893_g28051.t1"/>
    </source>
</evidence>
<protein>
    <submittedName>
        <fullName evidence="2">Conjugal transfer protein</fullName>
    </submittedName>
</protein>
<evidence type="ECO:0000313" key="1">
    <source>
        <dbReference type="Proteomes" id="UP000095287"/>
    </source>
</evidence>
<dbReference type="WBParaSite" id="L893_g28051.t1">
    <property type="protein sequence ID" value="L893_g28051.t1"/>
    <property type="gene ID" value="L893_g28051"/>
</dbReference>
<keyword evidence="1" id="KW-1185">Reference proteome</keyword>
<sequence>MADKLKRLRALPSAFQAPDKVKWRTIPTANGTEKKRTGSRLFSI</sequence>
<reference evidence="2" key="1">
    <citation type="submission" date="2016-11" db="UniProtKB">
        <authorList>
            <consortium name="WormBaseParasite"/>
        </authorList>
    </citation>
    <scope>IDENTIFICATION</scope>
</reference>
<proteinExistence type="predicted"/>